<evidence type="ECO:0000259" key="5">
    <source>
        <dbReference type="Pfam" id="PF18962"/>
    </source>
</evidence>
<dbReference type="Proteomes" id="UP001152749">
    <property type="component" value="Chromosome"/>
</dbReference>
<sequence>MKKIYFLLLFLCFYGLNAQVITFGSTPFKDRLLSANATNGFAKDINGNNIVVDSNFDKEINAVEASKVYFLELGGTKSTIYNLMGIEFFVNLKTLNFYGQRVTADLRPLKNLERINCGGDLVTKDLNINGLNLKEIRAESSLSIMPYLLDNGPTGISQFANLEVLFLGGDRLETINLQSLKSLKTLMITRSKIKSLDLSNQTNLEFLYCNNNLLTDLDLTSCKNIAGVEANLNNFTTILMKDLPKLEYLRISENSTLSALSLVNTPNLKSLDVYKCSLTDLNLSNLVALESINCSNNKLTNLNIKGSINLLNISCDNNLIKELDLSLCKKFESLYAGYNKFESLEFYGKLGSYLNISNNLNLKYLSIKNGIINQSSIEFANCPNLKYICVDENDNEIATVQNLIKTYKYTDCHVNSYCNFHPGEDYFVIQGSQRIDSNKNGCDNSDPFYPNLKFNIVGASSGTFVNNLSGNYSIPVLKGTHKITPVLENPWYFSVTPATATIVFPAQTSPYTQNFCITPVGTYRDLEVTILPIDVARPGFDAKYKIVYKNKGNVVQSGSIKFVFDDAILEYVSSNTAFSSKSVNAIEWSFTAIQPFESREIVFTLKSNKPTDLPAVNNGDVLKLTATIASQDKDESPIDNTFTLNQVVVGSYDPNDKTCLEGSVITPELIGEYVHYMIRFENTGTFAAENIVVKDMIDLSKFDLTTLVPTSSSHPFTTKITAGNKVEFIFEKINLPFDDANNDGYVAFKIKTRSNLRVGDTFANEANIYFDYNFPILTNKATSTFKTVTLGTPDFEFSNYFTLYPNPANHTLNINSKEGIEIQSLSIYDMLGQLVIAVPNAKSVSTIDVSKLSSGNYFIKIKSDKGSSGMKFIKY</sequence>
<dbReference type="KEGG" id="fcs:TRV642_3116"/>
<evidence type="ECO:0000259" key="6">
    <source>
        <dbReference type="Pfam" id="PF24595"/>
    </source>
</evidence>
<gene>
    <name evidence="7" type="ORF">TRV642_3116</name>
</gene>
<dbReference type="Pfam" id="PF18962">
    <property type="entry name" value="Por_Secre_tail"/>
    <property type="match status" value="1"/>
</dbReference>
<dbReference type="AlphaFoldDB" id="A0A9W4TJH8"/>
<reference evidence="7" key="1">
    <citation type="submission" date="2022-09" db="EMBL/GenBank/DDBJ databases">
        <authorList>
            <person name="Duchaud E."/>
        </authorList>
    </citation>
    <scope>NUCLEOTIDE SEQUENCE</scope>
    <source>
        <strain evidence="7">TRV642</strain>
    </source>
</reference>
<dbReference type="RefSeq" id="WP_263360685.1">
    <property type="nucleotide sequence ID" value="NZ_OX336425.1"/>
</dbReference>
<dbReference type="SUPFAM" id="SSF52058">
    <property type="entry name" value="L domain-like"/>
    <property type="match status" value="1"/>
</dbReference>
<dbReference type="Pfam" id="PF24595">
    <property type="entry name" value="DUF7619"/>
    <property type="match status" value="1"/>
</dbReference>
<accession>A0A9W4TJH8</accession>
<dbReference type="GO" id="GO:0035591">
    <property type="term" value="F:signaling adaptor activity"/>
    <property type="evidence" value="ECO:0007669"/>
    <property type="project" value="TreeGrafter"/>
</dbReference>
<dbReference type="InterPro" id="IPR026444">
    <property type="entry name" value="Secre_tail"/>
</dbReference>
<feature type="chain" id="PRO_5040928253" evidence="4">
    <location>
        <begin position="19"/>
        <end position="875"/>
    </location>
</feature>
<dbReference type="InterPro" id="IPR047589">
    <property type="entry name" value="DUF11_rpt"/>
</dbReference>
<evidence type="ECO:0000256" key="2">
    <source>
        <dbReference type="ARBA" id="ARBA00022729"/>
    </source>
</evidence>
<evidence type="ECO:0000313" key="7">
    <source>
        <dbReference type="EMBL" id="CAI2767934.1"/>
    </source>
</evidence>
<dbReference type="PANTHER" id="PTHR47566:SF1">
    <property type="entry name" value="PROTEIN NUD1"/>
    <property type="match status" value="1"/>
</dbReference>
<evidence type="ECO:0000256" key="1">
    <source>
        <dbReference type="ARBA" id="ARBA00022614"/>
    </source>
</evidence>
<proteinExistence type="predicted"/>
<evidence type="ECO:0000256" key="4">
    <source>
        <dbReference type="SAM" id="SignalP"/>
    </source>
</evidence>
<evidence type="ECO:0000256" key="3">
    <source>
        <dbReference type="ARBA" id="ARBA00022737"/>
    </source>
</evidence>
<dbReference type="Gene3D" id="3.80.10.10">
    <property type="entry name" value="Ribonuclease Inhibitor"/>
    <property type="match status" value="1"/>
</dbReference>
<evidence type="ECO:0000313" key="8">
    <source>
        <dbReference type="Proteomes" id="UP001152749"/>
    </source>
</evidence>
<dbReference type="InterPro" id="IPR055353">
    <property type="entry name" value="DUF7619"/>
</dbReference>
<dbReference type="EMBL" id="OX336425">
    <property type="protein sequence ID" value="CAI2767934.1"/>
    <property type="molecule type" value="Genomic_DNA"/>
</dbReference>
<feature type="domain" description="Secretion system C-terminal sorting" evidence="5">
    <location>
        <begin position="803"/>
        <end position="873"/>
    </location>
</feature>
<dbReference type="InterPro" id="IPR032675">
    <property type="entry name" value="LRR_dom_sf"/>
</dbReference>
<keyword evidence="3" id="KW-0677">Repeat</keyword>
<feature type="domain" description="DUF7619" evidence="6">
    <location>
        <begin position="653"/>
        <end position="784"/>
    </location>
</feature>
<protein>
    <submittedName>
        <fullName evidence="7">Conserved leucine-rich repeat (LRR) protein containing a type A C-terminal secretion signal</fullName>
    </submittedName>
</protein>
<dbReference type="NCBIfam" id="TIGR01451">
    <property type="entry name" value="B_ant_repeat"/>
    <property type="match status" value="1"/>
</dbReference>
<dbReference type="InterPro" id="IPR052574">
    <property type="entry name" value="CDIRP"/>
</dbReference>
<feature type="signal peptide" evidence="4">
    <location>
        <begin position="1"/>
        <end position="18"/>
    </location>
</feature>
<dbReference type="NCBIfam" id="TIGR04183">
    <property type="entry name" value="Por_Secre_tail"/>
    <property type="match status" value="1"/>
</dbReference>
<keyword evidence="2 4" id="KW-0732">Signal</keyword>
<organism evidence="7 8">
    <name type="scientific">Flavobacterium collinsii</name>
    <dbReference type="NCBI Taxonomy" id="1114861"/>
    <lineage>
        <taxon>Bacteria</taxon>
        <taxon>Pseudomonadati</taxon>
        <taxon>Bacteroidota</taxon>
        <taxon>Flavobacteriia</taxon>
        <taxon>Flavobacteriales</taxon>
        <taxon>Flavobacteriaceae</taxon>
        <taxon>Flavobacterium</taxon>
    </lineage>
</organism>
<keyword evidence="1" id="KW-0433">Leucine-rich repeat</keyword>
<name>A0A9W4TJH8_9FLAO</name>
<dbReference type="PANTHER" id="PTHR47566">
    <property type="match status" value="1"/>
</dbReference>